<comment type="caution">
    <text evidence="1">The sequence shown here is derived from an EMBL/GenBank/DDBJ whole genome shotgun (WGS) entry which is preliminary data.</text>
</comment>
<evidence type="ECO:0000313" key="2">
    <source>
        <dbReference type="Proteomes" id="UP000286415"/>
    </source>
</evidence>
<dbReference type="Proteomes" id="UP000286415">
    <property type="component" value="Unassembled WGS sequence"/>
</dbReference>
<accession>A0A3R7BYJ5</accession>
<reference evidence="1 2" key="2">
    <citation type="journal article" date="2021" name="Genomics">
        <title>High-quality reference genome for Clonorchis sinensis.</title>
        <authorList>
            <person name="Young N.D."/>
            <person name="Stroehlein A.J."/>
            <person name="Kinkar L."/>
            <person name="Wang T."/>
            <person name="Sohn W.M."/>
            <person name="Chang B.C.H."/>
            <person name="Kaur P."/>
            <person name="Weisz D."/>
            <person name="Dudchenko O."/>
            <person name="Aiden E.L."/>
            <person name="Korhonen P.K."/>
            <person name="Gasser R.B."/>
        </authorList>
    </citation>
    <scope>NUCLEOTIDE SEQUENCE [LARGE SCALE GENOMIC DNA]</scope>
    <source>
        <strain evidence="1">Cs-k2</strain>
    </source>
</reference>
<keyword evidence="2" id="KW-1185">Reference proteome</keyword>
<dbReference type="EMBL" id="NIRI02000010">
    <property type="protein sequence ID" value="KAG5454407.1"/>
    <property type="molecule type" value="Genomic_DNA"/>
</dbReference>
<dbReference type="AlphaFoldDB" id="A0A3R7BYJ5"/>
<reference evidence="1 2" key="1">
    <citation type="journal article" date="2018" name="Biotechnol. Adv.">
        <title>Improved genomic resources and new bioinformatic workflow for the carcinogenic parasite Clonorchis sinensis: Biotechnological implications.</title>
        <authorList>
            <person name="Wang D."/>
            <person name="Korhonen P.K."/>
            <person name="Gasser R.B."/>
            <person name="Young N.D."/>
        </authorList>
    </citation>
    <scope>NUCLEOTIDE SEQUENCE [LARGE SCALE GENOMIC DNA]</scope>
    <source>
        <strain evidence="1">Cs-k2</strain>
    </source>
</reference>
<sequence>MSTFSKFEHSVAFHIIWERNDGSSIAQFENYWRQSINVPEARPLPGKQLPGRFGPGYSHDMQCVGSGIRQPVVRAVGNLLHRHFCGKFTHVCYILDKCQINRSSADSLKMRVDALTFWLRSQLAFVWLERKFAYWKVLVSNPTSASRLFLSRLGQSGSIPALVLRPGGMAVGHRQGSTAE</sequence>
<evidence type="ECO:0000313" key="1">
    <source>
        <dbReference type="EMBL" id="KAG5454407.1"/>
    </source>
</evidence>
<protein>
    <submittedName>
        <fullName evidence="1">Uncharacterized protein</fullName>
    </submittedName>
</protein>
<proteinExistence type="predicted"/>
<organism evidence="1 2">
    <name type="scientific">Clonorchis sinensis</name>
    <name type="common">Chinese liver fluke</name>
    <dbReference type="NCBI Taxonomy" id="79923"/>
    <lineage>
        <taxon>Eukaryota</taxon>
        <taxon>Metazoa</taxon>
        <taxon>Spiralia</taxon>
        <taxon>Lophotrochozoa</taxon>
        <taxon>Platyhelminthes</taxon>
        <taxon>Trematoda</taxon>
        <taxon>Digenea</taxon>
        <taxon>Opisthorchiida</taxon>
        <taxon>Opisthorchiata</taxon>
        <taxon>Opisthorchiidae</taxon>
        <taxon>Clonorchis</taxon>
    </lineage>
</organism>
<name>A0A3R7BYJ5_CLOSI</name>
<gene>
    <name evidence="1" type="ORF">CSKR_107206</name>
</gene>
<dbReference type="InParanoid" id="A0A3R7BYJ5"/>